<feature type="domain" description="Protein kinase" evidence="11">
    <location>
        <begin position="1"/>
        <end position="242"/>
    </location>
</feature>
<gene>
    <name evidence="12" type="ORF">ABG768_007973</name>
</gene>
<evidence type="ECO:0000256" key="1">
    <source>
        <dbReference type="ARBA" id="ARBA00005505"/>
    </source>
</evidence>
<reference evidence="12 13" key="1">
    <citation type="submission" date="2024-05" db="EMBL/GenBank/DDBJ databases">
        <title>A high-quality chromosomal-level genome assembly of Topmouth culter (Culter alburnus).</title>
        <authorList>
            <person name="Zhao H."/>
        </authorList>
    </citation>
    <scope>NUCLEOTIDE SEQUENCE [LARGE SCALE GENOMIC DNA]</scope>
    <source>
        <strain evidence="12">CATC2023</strain>
        <tissue evidence="12">Muscle</tissue>
    </source>
</reference>
<dbReference type="SMART" id="SM00220">
    <property type="entry name" value="S_TKc"/>
    <property type="match status" value="1"/>
</dbReference>
<dbReference type="Gene3D" id="1.10.510.10">
    <property type="entry name" value="Transferase(Phosphotransferase) domain 1"/>
    <property type="match status" value="1"/>
</dbReference>
<dbReference type="EC" id="2.7.11.1" evidence="2"/>
<comment type="similarity">
    <text evidence="1">Belongs to the protein kinase superfamily. CAMK Ser/Thr protein kinase family. PIM subfamily.</text>
</comment>
<dbReference type="Proteomes" id="UP001479290">
    <property type="component" value="Unassembled WGS sequence"/>
</dbReference>
<dbReference type="PANTHER" id="PTHR22984">
    <property type="entry name" value="SERINE/THREONINE-PROTEIN KINASE PIM"/>
    <property type="match status" value="1"/>
</dbReference>
<dbReference type="InterPro" id="IPR011009">
    <property type="entry name" value="Kinase-like_dom_sf"/>
</dbReference>
<comment type="catalytic activity">
    <reaction evidence="8">
        <text>L-threonyl-[protein] + ATP = O-phospho-L-threonyl-[protein] + ADP + H(+)</text>
        <dbReference type="Rhea" id="RHEA:46608"/>
        <dbReference type="Rhea" id="RHEA-COMP:11060"/>
        <dbReference type="Rhea" id="RHEA-COMP:11605"/>
        <dbReference type="ChEBI" id="CHEBI:15378"/>
        <dbReference type="ChEBI" id="CHEBI:30013"/>
        <dbReference type="ChEBI" id="CHEBI:30616"/>
        <dbReference type="ChEBI" id="CHEBI:61977"/>
        <dbReference type="ChEBI" id="CHEBI:456216"/>
        <dbReference type="EC" id="2.7.11.1"/>
    </reaction>
</comment>
<evidence type="ECO:0000256" key="8">
    <source>
        <dbReference type="ARBA" id="ARBA00047899"/>
    </source>
</evidence>
<evidence type="ECO:0000256" key="2">
    <source>
        <dbReference type="ARBA" id="ARBA00012513"/>
    </source>
</evidence>
<dbReference type="GO" id="GO:0005524">
    <property type="term" value="F:ATP binding"/>
    <property type="evidence" value="ECO:0007669"/>
    <property type="project" value="UniProtKB-KW"/>
</dbReference>
<dbReference type="GO" id="GO:0005737">
    <property type="term" value="C:cytoplasm"/>
    <property type="evidence" value="ECO:0007669"/>
    <property type="project" value="TreeGrafter"/>
</dbReference>
<evidence type="ECO:0000256" key="9">
    <source>
        <dbReference type="ARBA" id="ARBA00048679"/>
    </source>
</evidence>
<evidence type="ECO:0000256" key="10">
    <source>
        <dbReference type="SAM" id="Phobius"/>
    </source>
</evidence>
<dbReference type="Pfam" id="PF00069">
    <property type="entry name" value="Pkinase"/>
    <property type="match status" value="1"/>
</dbReference>
<evidence type="ECO:0000313" key="12">
    <source>
        <dbReference type="EMBL" id="KAK9962616.1"/>
    </source>
</evidence>
<evidence type="ECO:0000259" key="11">
    <source>
        <dbReference type="PROSITE" id="PS50011"/>
    </source>
</evidence>
<sequence length="243" mass="27539">MPRVNSAPACPNVLQLVEWFECHTCYSLILEHPHIPCQDLQSFCEENGCLDESFAKKGLVQLITVLKHRESHRVLHRDIKPESLLISTASHDIKLLDFGCGDVLKDSAFTSFAWMFLVFLGLSGTLEYVLSEWFQQHCYHAGPATVWSAGMTLYNILCRCFPFTAAWRVSSKIKPHFSRELYTGKRYFFFFSFVFLKTVLCVTECRQLISWCLSAAAADHPSSDDSLAIPGKTEQVASDITLI</sequence>
<dbReference type="InterPro" id="IPR051138">
    <property type="entry name" value="PIM_Ser/Thr_kinase"/>
</dbReference>
<feature type="transmembrane region" description="Helical" evidence="10">
    <location>
        <begin position="146"/>
        <end position="167"/>
    </location>
</feature>
<keyword evidence="10" id="KW-1133">Transmembrane helix</keyword>
<keyword evidence="3" id="KW-0723">Serine/threonine-protein kinase</keyword>
<dbReference type="GO" id="GO:0007346">
    <property type="term" value="P:regulation of mitotic cell cycle"/>
    <property type="evidence" value="ECO:0007669"/>
    <property type="project" value="TreeGrafter"/>
</dbReference>
<evidence type="ECO:0000256" key="3">
    <source>
        <dbReference type="ARBA" id="ARBA00022527"/>
    </source>
</evidence>
<dbReference type="GO" id="GO:0043066">
    <property type="term" value="P:negative regulation of apoptotic process"/>
    <property type="evidence" value="ECO:0007669"/>
    <property type="project" value="TreeGrafter"/>
</dbReference>
<feature type="transmembrane region" description="Helical" evidence="10">
    <location>
        <begin position="112"/>
        <end position="134"/>
    </location>
</feature>
<keyword evidence="5" id="KW-0547">Nucleotide-binding</keyword>
<dbReference type="PANTHER" id="PTHR22984:SF11">
    <property type="entry name" value="AURORA KINASE-RELATED"/>
    <property type="match status" value="1"/>
</dbReference>
<organism evidence="12 13">
    <name type="scientific">Culter alburnus</name>
    <name type="common">Topmouth culter</name>
    <dbReference type="NCBI Taxonomy" id="194366"/>
    <lineage>
        <taxon>Eukaryota</taxon>
        <taxon>Metazoa</taxon>
        <taxon>Chordata</taxon>
        <taxon>Craniata</taxon>
        <taxon>Vertebrata</taxon>
        <taxon>Euteleostomi</taxon>
        <taxon>Actinopterygii</taxon>
        <taxon>Neopterygii</taxon>
        <taxon>Teleostei</taxon>
        <taxon>Ostariophysi</taxon>
        <taxon>Cypriniformes</taxon>
        <taxon>Xenocyprididae</taxon>
        <taxon>Xenocypridinae</taxon>
        <taxon>Culter</taxon>
    </lineage>
</organism>
<keyword evidence="4" id="KW-0808">Transferase</keyword>
<dbReference type="EMBL" id="JAWDJR010000015">
    <property type="protein sequence ID" value="KAK9962616.1"/>
    <property type="molecule type" value="Genomic_DNA"/>
</dbReference>
<accession>A0AAW1ZMP7</accession>
<keyword evidence="13" id="KW-1185">Reference proteome</keyword>
<comment type="catalytic activity">
    <reaction evidence="9">
        <text>L-seryl-[protein] + ATP = O-phospho-L-seryl-[protein] + ADP + H(+)</text>
        <dbReference type="Rhea" id="RHEA:17989"/>
        <dbReference type="Rhea" id="RHEA-COMP:9863"/>
        <dbReference type="Rhea" id="RHEA-COMP:11604"/>
        <dbReference type="ChEBI" id="CHEBI:15378"/>
        <dbReference type="ChEBI" id="CHEBI:29999"/>
        <dbReference type="ChEBI" id="CHEBI:30616"/>
        <dbReference type="ChEBI" id="CHEBI:83421"/>
        <dbReference type="ChEBI" id="CHEBI:456216"/>
        <dbReference type="EC" id="2.7.11.1"/>
    </reaction>
</comment>
<dbReference type="InterPro" id="IPR000719">
    <property type="entry name" value="Prot_kinase_dom"/>
</dbReference>
<keyword evidence="10" id="KW-0472">Membrane</keyword>
<keyword evidence="10" id="KW-0812">Transmembrane</keyword>
<evidence type="ECO:0000256" key="7">
    <source>
        <dbReference type="ARBA" id="ARBA00022840"/>
    </source>
</evidence>
<keyword evidence="6" id="KW-0418">Kinase</keyword>
<evidence type="ECO:0000313" key="13">
    <source>
        <dbReference type="Proteomes" id="UP001479290"/>
    </source>
</evidence>
<comment type="caution">
    <text evidence="12">The sequence shown here is derived from an EMBL/GenBank/DDBJ whole genome shotgun (WGS) entry which is preliminary data.</text>
</comment>
<dbReference type="SUPFAM" id="SSF56112">
    <property type="entry name" value="Protein kinase-like (PK-like)"/>
    <property type="match status" value="1"/>
</dbReference>
<feature type="transmembrane region" description="Helical" evidence="10">
    <location>
        <begin position="187"/>
        <end position="205"/>
    </location>
</feature>
<dbReference type="AlphaFoldDB" id="A0AAW1ZMP7"/>
<protein>
    <recommendedName>
        <fullName evidence="2">non-specific serine/threonine protein kinase</fullName>
        <ecNumber evidence="2">2.7.11.1</ecNumber>
    </recommendedName>
</protein>
<dbReference type="PROSITE" id="PS50011">
    <property type="entry name" value="PROTEIN_KINASE_DOM"/>
    <property type="match status" value="1"/>
</dbReference>
<proteinExistence type="inferred from homology"/>
<name>A0AAW1ZMP7_CULAL</name>
<keyword evidence="7" id="KW-0067">ATP-binding</keyword>
<evidence type="ECO:0000256" key="6">
    <source>
        <dbReference type="ARBA" id="ARBA00022777"/>
    </source>
</evidence>
<evidence type="ECO:0000256" key="4">
    <source>
        <dbReference type="ARBA" id="ARBA00022679"/>
    </source>
</evidence>
<dbReference type="GO" id="GO:0004674">
    <property type="term" value="F:protein serine/threonine kinase activity"/>
    <property type="evidence" value="ECO:0007669"/>
    <property type="project" value="UniProtKB-KW"/>
</dbReference>
<evidence type="ECO:0000256" key="5">
    <source>
        <dbReference type="ARBA" id="ARBA00022741"/>
    </source>
</evidence>